<dbReference type="InterPro" id="IPR036034">
    <property type="entry name" value="PDZ_sf"/>
</dbReference>
<organism evidence="7 8">
    <name type="scientific">Stegastes partitus</name>
    <name type="common">bicolor damselfish</name>
    <dbReference type="NCBI Taxonomy" id="144197"/>
    <lineage>
        <taxon>Eukaryota</taxon>
        <taxon>Metazoa</taxon>
        <taxon>Chordata</taxon>
        <taxon>Craniata</taxon>
        <taxon>Vertebrata</taxon>
        <taxon>Euteleostomi</taxon>
        <taxon>Actinopterygii</taxon>
        <taxon>Neopterygii</taxon>
        <taxon>Teleostei</taxon>
        <taxon>Neoteleostei</taxon>
        <taxon>Acanthomorphata</taxon>
        <taxon>Ovalentaria</taxon>
        <taxon>Pomacentridae</taxon>
        <taxon>Stegastes</taxon>
    </lineage>
</organism>
<evidence type="ECO:0000256" key="1">
    <source>
        <dbReference type="ARBA" id="ARBA00005358"/>
    </source>
</evidence>
<dbReference type="SMART" id="SM00228">
    <property type="entry name" value="PDZ"/>
    <property type="match status" value="3"/>
</dbReference>
<dbReference type="CDD" id="cd23058">
    <property type="entry name" value="PDZ2_Par3-like"/>
    <property type="match status" value="1"/>
</dbReference>
<dbReference type="InterPro" id="IPR001478">
    <property type="entry name" value="PDZ"/>
</dbReference>
<feature type="region of interest" description="Disordered" evidence="5">
    <location>
        <begin position="1057"/>
        <end position="1271"/>
    </location>
</feature>
<feature type="compositionally biased region" description="Basic and acidic residues" evidence="5">
    <location>
        <begin position="944"/>
        <end position="962"/>
    </location>
</feature>
<feature type="compositionally biased region" description="Basic residues" evidence="5">
    <location>
        <begin position="901"/>
        <end position="918"/>
    </location>
</feature>
<dbReference type="PROSITE" id="PS50106">
    <property type="entry name" value="PDZ"/>
    <property type="match status" value="2"/>
</dbReference>
<name>A0A9Y4K066_9TELE</name>
<dbReference type="SUPFAM" id="SSF50156">
    <property type="entry name" value="PDZ domain-like"/>
    <property type="match status" value="3"/>
</dbReference>
<dbReference type="Gene3D" id="2.30.42.10">
    <property type="match status" value="3"/>
</dbReference>
<feature type="region of interest" description="Disordered" evidence="5">
    <location>
        <begin position="142"/>
        <end position="170"/>
    </location>
</feature>
<gene>
    <name evidence="8" type="primary">LOC103357367</name>
</gene>
<dbReference type="FunFam" id="2.30.42.10:FF:000011">
    <property type="entry name" value="partitioning defective 3 homolog isoform X1"/>
    <property type="match status" value="1"/>
</dbReference>
<dbReference type="Pfam" id="PF00595">
    <property type="entry name" value="PDZ"/>
    <property type="match status" value="2"/>
</dbReference>
<comment type="similarity">
    <text evidence="1">Belongs to the PAR3 family.</text>
</comment>
<feature type="compositionally biased region" description="Polar residues" evidence="5">
    <location>
        <begin position="677"/>
        <end position="694"/>
    </location>
</feature>
<feature type="region of interest" description="Disordered" evidence="5">
    <location>
        <begin position="303"/>
        <end position="411"/>
    </location>
</feature>
<evidence type="ECO:0000256" key="2">
    <source>
        <dbReference type="ARBA" id="ARBA00022618"/>
    </source>
</evidence>
<dbReference type="Pfam" id="PF12053">
    <property type="entry name" value="Par3_HAL_N_term"/>
    <property type="match status" value="1"/>
</dbReference>
<dbReference type="GO" id="GO:0051301">
    <property type="term" value="P:cell division"/>
    <property type="evidence" value="ECO:0007669"/>
    <property type="project" value="UniProtKB-KW"/>
</dbReference>
<feature type="compositionally biased region" description="Low complexity" evidence="5">
    <location>
        <begin position="373"/>
        <end position="391"/>
    </location>
</feature>
<evidence type="ECO:0000313" key="7">
    <source>
        <dbReference type="Proteomes" id="UP000694891"/>
    </source>
</evidence>
<dbReference type="Proteomes" id="UP000694891">
    <property type="component" value="Unplaced"/>
</dbReference>
<dbReference type="InterPro" id="IPR052213">
    <property type="entry name" value="PAR3"/>
</dbReference>
<dbReference type="RefSeq" id="XP_008280131.1">
    <property type="nucleotide sequence ID" value="XM_008281909.1"/>
</dbReference>
<evidence type="ECO:0000256" key="5">
    <source>
        <dbReference type="SAM" id="MobiDB-lite"/>
    </source>
</evidence>
<dbReference type="GO" id="GO:0045197">
    <property type="term" value="P:establishment or maintenance of epithelial cell apical/basal polarity"/>
    <property type="evidence" value="ECO:0007669"/>
    <property type="project" value="TreeGrafter"/>
</dbReference>
<feature type="compositionally biased region" description="Basic and acidic residues" evidence="5">
    <location>
        <begin position="1215"/>
        <end position="1225"/>
    </location>
</feature>
<proteinExistence type="inferred from homology"/>
<dbReference type="GeneID" id="103357367"/>
<reference evidence="8" key="1">
    <citation type="submission" date="2025-08" db="UniProtKB">
        <authorList>
            <consortium name="RefSeq"/>
        </authorList>
    </citation>
    <scope>IDENTIFICATION</scope>
</reference>
<dbReference type="GO" id="GO:0007155">
    <property type="term" value="P:cell adhesion"/>
    <property type="evidence" value="ECO:0007669"/>
    <property type="project" value="TreeGrafter"/>
</dbReference>
<feature type="compositionally biased region" description="Basic and acidic residues" evidence="5">
    <location>
        <begin position="322"/>
        <end position="351"/>
    </location>
</feature>
<feature type="region of interest" description="Disordered" evidence="5">
    <location>
        <begin position="864"/>
        <end position="1038"/>
    </location>
</feature>
<feature type="domain" description="PDZ" evidence="6">
    <location>
        <begin position="419"/>
        <end position="492"/>
    </location>
</feature>
<dbReference type="PANTHER" id="PTHR16484">
    <property type="entry name" value="PARTITIONING DEFECTIVE 3 RELATED"/>
    <property type="match status" value="1"/>
</dbReference>
<accession>A0A9Y4K066</accession>
<dbReference type="GO" id="GO:0051660">
    <property type="term" value="P:establishment of centrosome localization"/>
    <property type="evidence" value="ECO:0007669"/>
    <property type="project" value="TreeGrafter"/>
</dbReference>
<evidence type="ECO:0000256" key="3">
    <source>
        <dbReference type="ARBA" id="ARBA00022737"/>
    </source>
</evidence>
<dbReference type="GO" id="GO:0035091">
    <property type="term" value="F:phosphatidylinositol binding"/>
    <property type="evidence" value="ECO:0007669"/>
    <property type="project" value="TreeGrafter"/>
</dbReference>
<dbReference type="CDD" id="cd06691">
    <property type="entry name" value="PDZ1_Par3-like"/>
    <property type="match status" value="1"/>
</dbReference>
<feature type="domain" description="PDZ" evidence="6">
    <location>
        <begin position="534"/>
        <end position="609"/>
    </location>
</feature>
<feature type="region of interest" description="Disordered" evidence="5">
    <location>
        <begin position="630"/>
        <end position="694"/>
    </location>
</feature>
<feature type="region of interest" description="Disordered" evidence="5">
    <location>
        <begin position="708"/>
        <end position="752"/>
    </location>
</feature>
<dbReference type="GO" id="GO:0016324">
    <property type="term" value="C:apical plasma membrane"/>
    <property type="evidence" value="ECO:0007669"/>
    <property type="project" value="TreeGrafter"/>
</dbReference>
<dbReference type="PANTHER" id="PTHR16484:SF4">
    <property type="entry name" value="PARTITIONING DEFECTIVE 3 HOMOLOG B"/>
    <property type="match status" value="1"/>
</dbReference>
<dbReference type="GO" id="GO:0030010">
    <property type="term" value="P:establishment of cell polarity"/>
    <property type="evidence" value="ECO:0007669"/>
    <property type="project" value="TreeGrafter"/>
</dbReference>
<dbReference type="InterPro" id="IPR021922">
    <property type="entry name" value="Par3/HAL_N"/>
</dbReference>
<dbReference type="GO" id="GO:0043296">
    <property type="term" value="C:apical junction complex"/>
    <property type="evidence" value="ECO:0007669"/>
    <property type="project" value="TreeGrafter"/>
</dbReference>
<feature type="compositionally biased region" description="Low complexity" evidence="5">
    <location>
        <begin position="1155"/>
        <end position="1166"/>
    </location>
</feature>
<keyword evidence="3" id="KW-0677">Repeat</keyword>
<dbReference type="AlphaFoldDB" id="A0A9Y4K066"/>
<evidence type="ECO:0000256" key="4">
    <source>
        <dbReference type="ARBA" id="ARBA00023306"/>
    </source>
</evidence>
<keyword evidence="2" id="KW-0132">Cell division</keyword>
<feature type="compositionally biased region" description="Basic and acidic residues" evidence="5">
    <location>
        <begin position="919"/>
        <end position="929"/>
    </location>
</feature>
<dbReference type="CDD" id="cd23059">
    <property type="entry name" value="PDZ3_Par3-like"/>
    <property type="match status" value="1"/>
</dbReference>
<dbReference type="GO" id="GO:0005912">
    <property type="term" value="C:adherens junction"/>
    <property type="evidence" value="ECO:0007669"/>
    <property type="project" value="TreeGrafter"/>
</dbReference>
<keyword evidence="7" id="KW-1185">Reference proteome</keyword>
<sequence>MKVTVTFGDTAVVVPCKAGWTVRDLVEQATRRYHRIQQQDGESAVKTHHLEYAEGGILDMDDLLSDLVEDRDKLVAVFHEVQNERTDSPRESMSNGYSSAAPSPDPLHYYSHLQYQEPGRGEIEVNEASLKANTPLLVRSSSDSALAPPFEVTPTPPSDDHSSGSPEPEINHVLRGALDRLSADDRPAKMSQVNFSTLTRTVEVSGDQGPLGIHVVPYCSSLSGRTLGLHIKGIEENSRSRKENIFKEDECIVQINDTPLQDKTFAQSQEVFRQAMSSSVVRLEVLPGANRPRYEKSLIGQLFTGDGKDTTAKAKSPMLVRPKADSHPEPKPDPKLNTKSEVRRPDTRAKTPEPAFRSASPAELQPGRGTLERVSPTLPSRPVSSSPTPRTDNQSPTTKNPVLPGLANLTNKKGGKKIQIDLKKGTEGLGFTVVTRDSTVHGPGPILVKNILPRGAAIKDGRLLPGDRILEVNGVDMTGRSQEELVAMLRSTKQGENVCVVVARQEDIFLPRELKGEEAGSVVLEDGREQLMYEIPLNETGSAGLGVSLKGNKSRETGEDLGIFIKSIIHGGAAYKDGRLSVNDQMIAVNGESLLGRSNHAAMETLRRSMSSEGNARGTIQLVVLRAPRQGQQMGSASPLPSTNRNVSAAHQPNTQAGSSNQEPWGHDAYQRPSGPSRPSSTESGTSHSPMMTNNYAYSGSASYPAAATNGSHYGNDDEESEQDFPPPPSPGAVEEMNRDLPLTPPHPSEFHSLPHAAEAFYANSKLVSDKDNVPRNRASKSMDLVADESNVGSLVEQRNDPSAGGALGPTLGLWKSSSLESLQTAMSEVKQSHIQAQVPFHRPRPHMVRGRGCNQSFRIAIDKSYDGPSEDDDDLSEHSSGHETPASSSSRQGLDEDGKKKKKTKPKKKEKKVKGKKKAEDSVDDQEKKTKRKGFGLLRFGKKKEDKNKDAAKTSKSKLEALSEEELDRIPDSRDGYDPRYAEVHSGHITPDPASLPDVEDDDSDPNYARINNFRQPPSPRPFISRTPSPAAPIGGLQLPRASSEELDGIYAKVNKTRPPPALQHQAQADSDQRVQGLRREYQQARAAPAYEELEVARRRALEYDPNRMAPRAAESRPEHLYEETDRQYPTQPRRDPYDYPTHSRPVPRDPATYPSSYHDPSSHPGRVPLPHSQQAPTNPRYYPSSPHAGQQHRAALRQDVPPSPGVGRKGRQRHEAARTHGDGYRQPSPGRYASPDRFPRARYTSPDRYHYEDGRQPDPRRKSPAIGAV</sequence>
<keyword evidence="4" id="KW-0131">Cell cycle</keyword>
<dbReference type="GO" id="GO:0000226">
    <property type="term" value="P:microtubule cytoskeleton organization"/>
    <property type="evidence" value="ECO:0007669"/>
    <property type="project" value="TreeGrafter"/>
</dbReference>
<feature type="compositionally biased region" description="Basic and acidic residues" evidence="5">
    <location>
        <begin position="1096"/>
        <end position="1107"/>
    </location>
</feature>
<dbReference type="FunFam" id="2.30.42.10:FF:000078">
    <property type="entry name" value="Partitioning defective 3 homolog B"/>
    <property type="match status" value="1"/>
</dbReference>
<feature type="compositionally biased region" description="Basic and acidic residues" evidence="5">
    <location>
        <begin position="1247"/>
        <end position="1263"/>
    </location>
</feature>
<evidence type="ECO:0000259" key="6">
    <source>
        <dbReference type="PROSITE" id="PS50106"/>
    </source>
</evidence>
<evidence type="ECO:0000313" key="8">
    <source>
        <dbReference type="RefSeq" id="XP_008280131.1"/>
    </source>
</evidence>
<feature type="compositionally biased region" description="Polar residues" evidence="5">
    <location>
        <begin position="91"/>
        <end position="101"/>
    </location>
</feature>
<dbReference type="GO" id="GO:0005938">
    <property type="term" value="C:cell cortex"/>
    <property type="evidence" value="ECO:0007669"/>
    <property type="project" value="TreeGrafter"/>
</dbReference>
<feature type="compositionally biased region" description="Basic and acidic residues" evidence="5">
    <location>
        <begin position="1115"/>
        <end position="1139"/>
    </location>
</feature>
<feature type="compositionally biased region" description="Polar residues" evidence="5">
    <location>
        <begin position="630"/>
        <end position="663"/>
    </location>
</feature>
<protein>
    <submittedName>
        <fullName evidence="8">Partitioning defective 3 homolog B-like</fullName>
    </submittedName>
</protein>
<dbReference type="Gene3D" id="3.10.20.90">
    <property type="entry name" value="Phosphatidylinositol 3-kinase Catalytic Subunit, Chain A, domain 1"/>
    <property type="match status" value="1"/>
</dbReference>
<feature type="compositionally biased region" description="Basic and acidic residues" evidence="5">
    <location>
        <begin position="969"/>
        <end position="987"/>
    </location>
</feature>
<dbReference type="GO" id="GO:0008104">
    <property type="term" value="P:intracellular protein localization"/>
    <property type="evidence" value="ECO:0007669"/>
    <property type="project" value="TreeGrafter"/>
</dbReference>
<feature type="region of interest" description="Disordered" evidence="5">
    <location>
        <begin position="82"/>
        <end position="104"/>
    </location>
</feature>